<dbReference type="CDD" id="cd00303">
    <property type="entry name" value="retropepsin_like"/>
    <property type="match status" value="1"/>
</dbReference>
<organism evidence="2 3">
    <name type="scientific">Araneus ventricosus</name>
    <name type="common">Orbweaver spider</name>
    <name type="synonym">Epeira ventricosa</name>
    <dbReference type="NCBI Taxonomy" id="182803"/>
    <lineage>
        <taxon>Eukaryota</taxon>
        <taxon>Metazoa</taxon>
        <taxon>Ecdysozoa</taxon>
        <taxon>Arthropoda</taxon>
        <taxon>Chelicerata</taxon>
        <taxon>Arachnida</taxon>
        <taxon>Araneae</taxon>
        <taxon>Araneomorphae</taxon>
        <taxon>Entelegynae</taxon>
        <taxon>Araneoidea</taxon>
        <taxon>Araneidae</taxon>
        <taxon>Araneus</taxon>
    </lineage>
</organism>
<dbReference type="Pfam" id="PF17921">
    <property type="entry name" value="Integrase_H2C2"/>
    <property type="match status" value="1"/>
</dbReference>
<dbReference type="SUPFAM" id="SSF50630">
    <property type="entry name" value="Acid proteases"/>
    <property type="match status" value="1"/>
</dbReference>
<dbReference type="InterPro" id="IPR021109">
    <property type="entry name" value="Peptidase_aspartic_dom_sf"/>
</dbReference>
<evidence type="ECO:0000313" key="2">
    <source>
        <dbReference type="EMBL" id="GBM16400.1"/>
    </source>
</evidence>
<accession>A0A4Y2DHY4</accession>
<keyword evidence="3" id="KW-1185">Reference proteome</keyword>
<dbReference type="PANTHER" id="PTHR47331">
    <property type="entry name" value="PHD-TYPE DOMAIN-CONTAINING PROTEIN"/>
    <property type="match status" value="1"/>
</dbReference>
<dbReference type="Proteomes" id="UP000499080">
    <property type="component" value="Unassembled WGS sequence"/>
</dbReference>
<proteinExistence type="predicted"/>
<evidence type="ECO:0000313" key="3">
    <source>
        <dbReference type="Proteomes" id="UP000499080"/>
    </source>
</evidence>
<reference evidence="2 3" key="1">
    <citation type="journal article" date="2019" name="Sci. Rep.">
        <title>Orb-weaving spider Araneus ventricosus genome elucidates the spidroin gene catalogue.</title>
        <authorList>
            <person name="Kono N."/>
            <person name="Nakamura H."/>
            <person name="Ohtoshi R."/>
            <person name="Moran D.A.P."/>
            <person name="Shinohara A."/>
            <person name="Yoshida Y."/>
            <person name="Fujiwara M."/>
            <person name="Mori M."/>
            <person name="Tomita M."/>
            <person name="Arakawa K."/>
        </authorList>
    </citation>
    <scope>NUCLEOTIDE SEQUENCE [LARGE SCALE GENOMIC DNA]</scope>
</reference>
<dbReference type="SUPFAM" id="SSF56672">
    <property type="entry name" value="DNA/RNA polymerases"/>
    <property type="match status" value="1"/>
</dbReference>
<dbReference type="InterPro" id="IPR036397">
    <property type="entry name" value="RNaseH_sf"/>
</dbReference>
<dbReference type="InterPro" id="IPR043502">
    <property type="entry name" value="DNA/RNA_pol_sf"/>
</dbReference>
<dbReference type="InterPro" id="IPR008042">
    <property type="entry name" value="Retrotrans_Pao"/>
</dbReference>
<dbReference type="Pfam" id="PF03564">
    <property type="entry name" value="DUF1759"/>
    <property type="match status" value="1"/>
</dbReference>
<sequence>MTITELNRKQTAYKNKLKKIEQFVNSFQYVDGTKDYIELTSKLNSINDILKELDNLQNDYCSLPDKVELNNSLEILSDMEEDAEKFKVSILVFLSKYEEQKKENAKLSPKSHIKLPDLPLPTFSGKFQEFENFKTQFMSVIGNNDSLNESQKLMYLKSALKNEAALIQSDQDNFDSLLKALENREICSSFHNTKLHRDKTDVSIPSTAEAFIDTAPKVNSEQCFALRSTDKKNSKPMKYLMSTAVAYVNGMPVRIILDSASEINFISSDCAISLGLKRNRIHSSVSGINGLAQDIKYETNATISNKDNSFNESLKFMVVPKISSVTPSCNLDISKLSLPKHIKLADPSFHKPAKISMLLGAQVFFKIIKADQIKINDSITLQNSVFNYIVTGGLPTADDKLHCFLLSEQEGLENLISKFWQLESLEDESLNLNSQTKLCEDHFLNNHRRDQTGHYIVQMAFLKEPSCLGESKQTAIRRLNSLWRKLEANPNLQQLYRDFIHEYLDMGHMEQVFEASEPTVAYYMPHHGVLRPDSKSTPLRTVFDASCATSTGESLNSIVANGGVIQDELFAILLRFRKNRIGLISDIKKMFRMIFIDESQRDLLRIVWKESIDDSIKTYKMNRVVYGTTCAPYLAQRVLKQLVMDDGHNYPLAASAVSSDMYMDDLLTGAADIYSAKQLKEQLIALFRGGCMELHKWSSNCKEMLANSEVSDGDVSLTIPDETKALGLLWRPQKDSLAFSVSANVDTCESYKITKRSVLSTTARIFDPLGLISPVVTKAKLLMQALWRLKLDWNDSLPIQLESQWKRFVTFLSTINTLNIPRYIFLDYALKIELHGFADASEKAYGAAIYVRCLSNSGEISTNLLCSKSRIAPLKSVTIPRLEFCAAVLLAKLAQKTITSMKISFHSTVLWTDSTIILAWIQKDPSVLKPFVRNRVNAIQNLTEVSAWQHVPSKENPADIISRGIDPEKIQDCNLWWFGPSFLQDHSVVSPWVCSDINDNELYQREFKKTPIDPVCLVVQGQEVLPIINNCSSFTRLQRVIGWCVRFVRNAKNSLQPSKGNLTSPELFKSLMCLVKNVQANCFAQEIQCLKRGQQLPNSSSLINLSPFLDEQDILRVGGRLKNSNLPIKRKHPILLPYNNHFSDLIINHTHFHVLYLHTGAEATLASIRTKFWLINGRNYVRKIIRKCIPCLKVSAKGSNQVMADLPSSRVNISRVFTRVGIDFCGPFSIKLLSGRFKKSYKCYICIFICFVVKSVHLEIVNSCSTDAFIGALKRFIARRGKPSDIYSDNGTNFVGANNG</sequence>
<comment type="caution">
    <text evidence="2">The sequence shown here is derived from an EMBL/GenBank/DDBJ whole genome shotgun (WGS) entry which is preliminary data.</text>
</comment>
<dbReference type="EMBL" id="BGPR01000373">
    <property type="protein sequence ID" value="GBM16400.1"/>
    <property type="molecule type" value="Genomic_DNA"/>
</dbReference>
<dbReference type="PANTHER" id="PTHR47331:SF1">
    <property type="entry name" value="GAG-LIKE PROTEIN"/>
    <property type="match status" value="1"/>
</dbReference>
<feature type="domain" description="Integrase zinc-binding" evidence="1">
    <location>
        <begin position="1144"/>
        <end position="1195"/>
    </location>
</feature>
<dbReference type="SUPFAM" id="SSF53098">
    <property type="entry name" value="Ribonuclease H-like"/>
    <property type="match status" value="1"/>
</dbReference>
<dbReference type="GO" id="GO:0071897">
    <property type="term" value="P:DNA biosynthetic process"/>
    <property type="evidence" value="ECO:0007669"/>
    <property type="project" value="UniProtKB-ARBA"/>
</dbReference>
<dbReference type="GO" id="GO:0042575">
    <property type="term" value="C:DNA polymerase complex"/>
    <property type="evidence" value="ECO:0007669"/>
    <property type="project" value="UniProtKB-ARBA"/>
</dbReference>
<dbReference type="OrthoDB" id="6436818at2759"/>
<dbReference type="InterPro" id="IPR041588">
    <property type="entry name" value="Integrase_H2C2"/>
</dbReference>
<name>A0A4Y2DHY4_ARAVE</name>
<dbReference type="Pfam" id="PF05380">
    <property type="entry name" value="Peptidase_A17"/>
    <property type="match status" value="1"/>
</dbReference>
<dbReference type="GO" id="GO:0003676">
    <property type="term" value="F:nucleic acid binding"/>
    <property type="evidence" value="ECO:0007669"/>
    <property type="project" value="InterPro"/>
</dbReference>
<protein>
    <recommendedName>
        <fullName evidence="1">Integrase zinc-binding domain-containing protein</fullName>
    </recommendedName>
</protein>
<dbReference type="Gene3D" id="3.30.420.10">
    <property type="entry name" value="Ribonuclease H-like superfamily/Ribonuclease H"/>
    <property type="match status" value="1"/>
</dbReference>
<evidence type="ECO:0000259" key="1">
    <source>
        <dbReference type="Pfam" id="PF17921"/>
    </source>
</evidence>
<dbReference type="InterPro" id="IPR012337">
    <property type="entry name" value="RNaseH-like_sf"/>
</dbReference>
<dbReference type="Gene3D" id="2.40.70.10">
    <property type="entry name" value="Acid Proteases"/>
    <property type="match status" value="1"/>
</dbReference>
<dbReference type="Gene3D" id="1.10.340.70">
    <property type="match status" value="1"/>
</dbReference>
<dbReference type="InterPro" id="IPR005312">
    <property type="entry name" value="DUF1759"/>
</dbReference>
<gene>
    <name evidence="2" type="ORF">AVEN_129722_2</name>
</gene>